<feature type="region of interest" description="Disordered" evidence="1">
    <location>
        <begin position="536"/>
        <end position="567"/>
    </location>
</feature>
<feature type="compositionally biased region" description="Basic residues" evidence="1">
    <location>
        <begin position="911"/>
        <end position="926"/>
    </location>
</feature>
<organism evidence="3">
    <name type="scientific">Tanacetum cinerariifolium</name>
    <name type="common">Dalmatian daisy</name>
    <name type="synonym">Chrysanthemum cinerariifolium</name>
    <dbReference type="NCBI Taxonomy" id="118510"/>
    <lineage>
        <taxon>Eukaryota</taxon>
        <taxon>Viridiplantae</taxon>
        <taxon>Streptophyta</taxon>
        <taxon>Embryophyta</taxon>
        <taxon>Tracheophyta</taxon>
        <taxon>Spermatophyta</taxon>
        <taxon>Magnoliopsida</taxon>
        <taxon>eudicotyledons</taxon>
        <taxon>Gunneridae</taxon>
        <taxon>Pentapetalae</taxon>
        <taxon>asterids</taxon>
        <taxon>campanulids</taxon>
        <taxon>Asterales</taxon>
        <taxon>Asteraceae</taxon>
        <taxon>Asteroideae</taxon>
        <taxon>Anthemideae</taxon>
        <taxon>Anthemidinae</taxon>
        <taxon>Tanacetum</taxon>
    </lineage>
</organism>
<gene>
    <name evidence="3" type="ORF">Tci_000256</name>
</gene>
<feature type="region of interest" description="Disordered" evidence="1">
    <location>
        <begin position="1725"/>
        <end position="1756"/>
    </location>
</feature>
<feature type="compositionally biased region" description="Low complexity" evidence="1">
    <location>
        <begin position="315"/>
        <end position="344"/>
    </location>
</feature>
<evidence type="ECO:0000256" key="2">
    <source>
        <dbReference type="SAM" id="Phobius"/>
    </source>
</evidence>
<feature type="region of interest" description="Disordered" evidence="1">
    <location>
        <begin position="131"/>
        <end position="164"/>
    </location>
</feature>
<keyword evidence="2" id="KW-1133">Transmembrane helix</keyword>
<feature type="compositionally biased region" description="Basic and acidic residues" evidence="1">
    <location>
        <begin position="36"/>
        <end position="45"/>
    </location>
</feature>
<feature type="compositionally biased region" description="Basic residues" evidence="1">
    <location>
        <begin position="294"/>
        <end position="307"/>
    </location>
</feature>
<sequence>MGGDEGRCGQRGDLPGSLRRPPGGGNAHSQCGAGRFDCDAEEHRQRAGGGTGQDADFRSGQPRPGGAVIAGRSALFRHSRLRGNDGFTVIVCRQTPSDHREPMRPIAPQLRDQCELPIQVRLHRLRAMRAPRHGKRRAGRAAGGSENGSGAAGGSRPAISARWPSRQFRNPAMGVRLGIDTVVRRIVEVLERRDAQRLHGLSQAGAGRQQRIAQARHQFGRRQASGHERQAGSAGAIADRHESVQPRGVFAGEVAVRDAVDGRDIGASLAHQCHAGGMAAGPRDAGKEPLAPGQRRHRAPRQSRRPAWRSTAPGRAAASRTDSRRSGSPACRAGARNRAGCRDGPAPPARPRRRAVRTAASRTPAAGGARRYTWAARRARSWWCRHMRVHRRVDGTEAVTAHQFAVAVHVKAAAARVIGDPPRAVDARQQVPWQRRQVVVHQVQIIIQKQHAEKPSGLVEHDALLVILGGPVFVVRADHGQRLRRIRDRQQVPGRRHAKAGGDPPQHGRHHGAVAQPHRHIAPVPAQGLAHGFDQRAADGQRGPHQQPAPERLVEPVDPPHRRAHARPFGRRHVLALGIERRHGQVKIDMVAQMAVPVQPVRIPDRQRRVAEQAVHPRPRRGMAVDQLMLERQVPGAPPDHQHRGQAVAEQPPVGQREQPARVDDRDQQPRPEVSSRPRSEARLDAQAHRAWPHHVLDVAGLDGDGVGRDVAHLGAVGEIGAEQAEFIRTGFVRDGGVHRVRRRNFRITALRLVEVGVGVAAIRIAGKQSDFVGAAGRDDVAGGGRGRDARRVRHAAALGDVLRGDAGDDRLRGHRVVVRGVEAQGGAPRELERRFQLHAFAADLAGVLRKVIGARQAVEDLHVLPVDQVCAGVEHEAAAQQGVFRAYLVIPQAVGRERGREARIAPARRGAARAHGGRAHRRRRRGVDQVAEQAREAQVEILGAAEQAQARRQIELVPHRVRPLGKQRGLARPDVLIAGEEVIGRKSQFVDLRVVAGEVARGGIAGIEAHRRFVLQRVARTALEECAGRPPERALPLGVDAELLRKILHRVADLVRGLHQRRLAGEYERGGRVLGGRGVARVAVQVRGGRDELRAVRIVVDAHVVQLQAVGAGLRHQRKRGVRRQTCIGVVDAALDVGCGDAGVHHQVARRLHAQRGAPLVGRCVVGGAARDHVADVAGVVAGVGSQAQRRHVLLERQVDHAAQVAVGAAEFGRIGYHRFGRPEQIGQIGLLRDLAHRAGHRARAEQGALRPLQHFDALEVQHLEVGIRGLEGDGHVVDVHGDQRRILYLGGNDAAHDQTAHGDVVHARALLLDRHGRHQVGNIGQIALAVAGQAVRFEHRDRCRHLLHVDRVGRAGGDQHRQETTSRRVCIASADDGRAARNGRCHGGRIDAGNALGQRVVQAGAAQAGSTPAGAAALFLQLAGRAGDAFAAHAQHVGNHFLGYFQFVRQRAVQAFKQPAAQALFDAAVTGAGHRLRQLGEQGAGVAHQLLRQGAAAKECVAQHGSAHAVAVTCGLHDSGAVGAFGFVHRHPHHAFAADHGDLGGAAVLGHILERDDGVGREEGVFHLVADVEQVLAGFERHQLQMFEHRHQLFAGQGAQQFILLGSGQADGGRSVRRDHATYVAFGGDGSLSSLEHGGPLSWLDQSQPLAGSELLGARVSHPASQADRGSARSGPQPLRGAQTPGNVSGPRCAMRRAGVHQPEPGARGGLLGAGVSRAAIKADPGGARGGTQYRRGAPPPGNVAPSRQADGAGFTNDQARTQAAVLAEVISAEHCAVADRYASKQDVAQERHPIKASLESVNLNIDTSIAALNAKIDASLETLNAKIDKTAAEVKGELIRWVVSVHVKRALHLVVVDGRVNQRRRRAVGLALDVFVAVHALADPALRQRQAVAVGIPRLRRQAFPLGRGADVVARAFRRDRAHHAGIGEEADVAGDQRAQRQPPRQSPILQIHPVRALHVIALAVQRSEVERLHRHVVVGGDRAGQRHGAADFLVAGHAQVHFLLRRQRRNHAVDLDVEVIDRCRQARRPRRLRQHDPGCRIARDLRAQARIAHAALLDCHRVALVLHHVVDHHLRRIQLAQVGRAHVFRGHGAQAPAVEARLPVGAQLPAFHVAGRAVLGVPVGQVQVGLAPGAGLEHRHVQFHVCFLNVVRALGVVEITGVPVIAHRGIEQRVGRILGGVGTVGKHAVAVRVAADGVMLAPVLGARGHRDRAGPRGERFAVEVETGHVLGLARVLLRAIVGRDVFPRRLVHGHVADDVEWPAAGSDRHGIAAHDAAVRRPHGVDGGRVARVERHVVDDDVGAVDAVLGIRVVRPFLAGQLKLAVAAHDHAFHFARGVNVDIFREHRVGRAVLEAGDVVSGARGRNRRRQVRVAALDGQVGVLGRAGIGRECRFHLAVIGSDIDFVVGTNVEADTGITHLARQVHGQVGAGAHAAAQIATHAKRVDAVGDRAGPRGHAVGAVIELVRLAVGTERRALQRAVGDQARTDLERRVLVPAAAVRTHFAEAGRFDALLAAIFRAGRHVQAVVHEGLAPRRLQRAVLVIVVPGHAAFEVGLESFEMLVGDEVDHAADGVRTVRGRRPARHHVHPLDQQLRELAHVRHAGDVGAHHALAVEQGQRADRAQAAQAQRAQALDAAAGAVGAGGAPGAALQRWQFCNGVEQVRFGGLGQVVGAQRRAVSGAAAGAASGAAAGAASGAVAAVTSGADTGADAGASGTVVCCTWACACARAIQLQALATATRKMVLWVIVVMLSPLCHVVFIVLSGPTSKVSANISIVKICRSDAGCEFHDKDSVTI</sequence>
<feature type="region of interest" description="Disordered" evidence="1">
    <location>
        <begin position="200"/>
        <end position="244"/>
    </location>
</feature>
<dbReference type="EMBL" id="BKCJ010000003">
    <property type="protein sequence ID" value="GEU28278.1"/>
    <property type="molecule type" value="Genomic_DNA"/>
</dbReference>
<feature type="region of interest" description="Disordered" evidence="1">
    <location>
        <begin position="276"/>
        <end position="366"/>
    </location>
</feature>
<feature type="compositionally biased region" description="Low complexity" evidence="1">
    <location>
        <begin position="357"/>
        <end position="366"/>
    </location>
</feature>
<keyword evidence="2" id="KW-0472">Membrane</keyword>
<comment type="caution">
    <text evidence="3">The sequence shown here is derived from an EMBL/GenBank/DDBJ whole genome shotgun (WGS) entry which is preliminary data.</text>
</comment>
<feature type="region of interest" description="Disordered" evidence="1">
    <location>
        <begin position="1662"/>
        <end position="1695"/>
    </location>
</feature>
<feature type="compositionally biased region" description="Basic and acidic residues" evidence="1">
    <location>
        <begin position="1"/>
        <end position="10"/>
    </location>
</feature>
<feature type="compositionally biased region" description="Basic and acidic residues" evidence="1">
    <location>
        <begin position="552"/>
        <end position="561"/>
    </location>
</feature>
<feature type="compositionally biased region" description="Low complexity" evidence="1">
    <location>
        <begin position="203"/>
        <end position="216"/>
    </location>
</feature>
<feature type="region of interest" description="Disordered" evidence="1">
    <location>
        <begin position="1"/>
        <end position="68"/>
    </location>
</feature>
<feature type="compositionally biased region" description="Basic and acidic residues" evidence="1">
    <location>
        <begin position="659"/>
        <end position="688"/>
    </location>
</feature>
<evidence type="ECO:0000313" key="3">
    <source>
        <dbReference type="EMBL" id="GEU28278.1"/>
    </source>
</evidence>
<evidence type="ECO:0000256" key="1">
    <source>
        <dbReference type="SAM" id="MobiDB-lite"/>
    </source>
</evidence>
<feature type="region of interest" description="Disordered" evidence="1">
    <location>
        <begin position="1930"/>
        <end position="1950"/>
    </location>
</feature>
<reference evidence="3" key="1">
    <citation type="journal article" date="2019" name="Sci. Rep.">
        <title>Draft genome of Tanacetum cinerariifolium, the natural source of mosquito coil.</title>
        <authorList>
            <person name="Yamashiro T."/>
            <person name="Shiraishi A."/>
            <person name="Satake H."/>
            <person name="Nakayama K."/>
        </authorList>
    </citation>
    <scope>NUCLEOTIDE SEQUENCE</scope>
</reference>
<protein>
    <submittedName>
        <fullName evidence="3">Uncharacterized protein</fullName>
    </submittedName>
</protein>
<proteinExistence type="predicted"/>
<accession>A0A699GHJ7</accession>
<feature type="transmembrane region" description="Helical" evidence="2">
    <location>
        <begin position="2747"/>
        <end position="2767"/>
    </location>
</feature>
<feature type="region of interest" description="Disordered" evidence="1">
    <location>
        <begin position="484"/>
        <end position="515"/>
    </location>
</feature>
<feature type="compositionally biased region" description="Gly residues" evidence="1">
    <location>
        <begin position="141"/>
        <end position="153"/>
    </location>
</feature>
<feature type="compositionally biased region" description="Low complexity" evidence="1">
    <location>
        <begin position="11"/>
        <end position="21"/>
    </location>
</feature>
<feature type="region of interest" description="Disordered" evidence="1">
    <location>
        <begin position="906"/>
        <end position="929"/>
    </location>
</feature>
<keyword evidence="2" id="KW-0812">Transmembrane</keyword>
<feature type="region of interest" description="Disordered" evidence="1">
    <location>
        <begin position="634"/>
        <end position="688"/>
    </location>
</feature>
<name>A0A699GHJ7_TANCI</name>